<evidence type="ECO:0000256" key="3">
    <source>
        <dbReference type="ARBA" id="ARBA00022457"/>
    </source>
</evidence>
<evidence type="ECO:0000256" key="2">
    <source>
        <dbReference type="ARBA" id="ARBA00005582"/>
    </source>
</evidence>
<accession>A0A849AFC0</accession>
<keyword evidence="5" id="KW-0479">Metal-binding</keyword>
<comment type="similarity">
    <text evidence="2 12">Belongs to the Nudix hydrolase family.</text>
</comment>
<dbReference type="PRINTS" id="PR00502">
    <property type="entry name" value="NUDIXFAMILY"/>
</dbReference>
<dbReference type="GO" id="GO:0006281">
    <property type="term" value="P:DNA repair"/>
    <property type="evidence" value="ECO:0007669"/>
    <property type="project" value="UniProtKB-KW"/>
</dbReference>
<dbReference type="InterPro" id="IPR000086">
    <property type="entry name" value="NUDIX_hydrolase_dom"/>
</dbReference>
<evidence type="ECO:0000313" key="14">
    <source>
        <dbReference type="EMBL" id="NNG39129.1"/>
    </source>
</evidence>
<proteinExistence type="inferred from homology"/>
<comment type="caution">
    <text evidence="14">The sequence shown here is derived from an EMBL/GenBank/DDBJ whole genome shotgun (WGS) entry which is preliminary data.</text>
</comment>
<dbReference type="PROSITE" id="PS00893">
    <property type="entry name" value="NUDIX_BOX"/>
    <property type="match status" value="1"/>
</dbReference>
<protein>
    <recommendedName>
        <fullName evidence="11">8-oxo-dGTP diphosphatase</fullName>
        <ecNumber evidence="11">3.6.1.55</ecNumber>
    </recommendedName>
</protein>
<dbReference type="RefSeq" id="WP_171153620.1">
    <property type="nucleotide sequence ID" value="NZ_JABENB010000001.1"/>
</dbReference>
<dbReference type="InterPro" id="IPR015797">
    <property type="entry name" value="NUDIX_hydrolase-like_dom_sf"/>
</dbReference>
<dbReference type="InterPro" id="IPR020084">
    <property type="entry name" value="NUDIX_hydrolase_CS"/>
</dbReference>
<sequence>MTRRAVVGAAIVDDLRRPTRLLAAQRAEPSSLAGGWELPGGKVEPGEGPIDALHREVQEELDVRVRLGDQVPGPLTAAGAAWPLGASYAMQVWWAEIIDGTPEFGPEHQAIRWLTPDELYDVAWLTDDLPIVQRLEAAFRCTG</sequence>
<keyword evidence="7 12" id="KW-0378">Hydrolase</keyword>
<evidence type="ECO:0000259" key="13">
    <source>
        <dbReference type="PROSITE" id="PS51462"/>
    </source>
</evidence>
<dbReference type="Gene3D" id="3.90.79.10">
    <property type="entry name" value="Nucleoside Triphosphate Pyrophosphohydrolase"/>
    <property type="match status" value="1"/>
</dbReference>
<keyword evidence="6" id="KW-0227">DNA damage</keyword>
<evidence type="ECO:0000256" key="7">
    <source>
        <dbReference type="ARBA" id="ARBA00022801"/>
    </source>
</evidence>
<evidence type="ECO:0000256" key="6">
    <source>
        <dbReference type="ARBA" id="ARBA00022763"/>
    </source>
</evidence>
<keyword evidence="9" id="KW-0234">DNA repair</keyword>
<reference evidence="14 15" key="1">
    <citation type="submission" date="2020-05" db="EMBL/GenBank/DDBJ databases">
        <title>Flexivirga sp. ID2601S isolated from air conditioner.</title>
        <authorList>
            <person name="Kim D.H."/>
        </authorList>
    </citation>
    <scope>NUCLEOTIDE SEQUENCE [LARGE SCALE GENOMIC DNA]</scope>
    <source>
        <strain evidence="14 15">ID2601S</strain>
    </source>
</reference>
<comment type="cofactor">
    <cofactor evidence="1">
        <name>Mg(2+)</name>
        <dbReference type="ChEBI" id="CHEBI:18420"/>
    </cofactor>
</comment>
<comment type="catalytic activity">
    <reaction evidence="10">
        <text>8-oxo-dGTP + H2O = 8-oxo-dGMP + diphosphate + H(+)</text>
        <dbReference type="Rhea" id="RHEA:31575"/>
        <dbReference type="ChEBI" id="CHEBI:15377"/>
        <dbReference type="ChEBI" id="CHEBI:15378"/>
        <dbReference type="ChEBI" id="CHEBI:33019"/>
        <dbReference type="ChEBI" id="CHEBI:63224"/>
        <dbReference type="ChEBI" id="CHEBI:77896"/>
        <dbReference type="EC" id="3.6.1.55"/>
    </reaction>
</comment>
<dbReference type="GO" id="GO:0044715">
    <property type="term" value="F:8-oxo-dGDP phosphatase activity"/>
    <property type="evidence" value="ECO:0007669"/>
    <property type="project" value="TreeGrafter"/>
</dbReference>
<keyword evidence="4" id="KW-0235">DNA replication</keyword>
<evidence type="ECO:0000256" key="5">
    <source>
        <dbReference type="ARBA" id="ARBA00022723"/>
    </source>
</evidence>
<dbReference type="Pfam" id="PF00293">
    <property type="entry name" value="NUDIX"/>
    <property type="match status" value="1"/>
</dbReference>
<dbReference type="EC" id="3.6.1.55" evidence="11"/>
<dbReference type="PROSITE" id="PS51462">
    <property type="entry name" value="NUDIX"/>
    <property type="match status" value="1"/>
</dbReference>
<evidence type="ECO:0000256" key="10">
    <source>
        <dbReference type="ARBA" id="ARBA00035861"/>
    </source>
</evidence>
<dbReference type="CDD" id="cd03425">
    <property type="entry name" value="NUDIX_MutT_NudA_like"/>
    <property type="match status" value="1"/>
</dbReference>
<dbReference type="EMBL" id="JABENB010000001">
    <property type="protein sequence ID" value="NNG39129.1"/>
    <property type="molecule type" value="Genomic_DNA"/>
</dbReference>
<keyword evidence="3" id="KW-0515">Mutator protein</keyword>
<evidence type="ECO:0000256" key="1">
    <source>
        <dbReference type="ARBA" id="ARBA00001946"/>
    </source>
</evidence>
<dbReference type="PANTHER" id="PTHR47707:SF1">
    <property type="entry name" value="NUDIX HYDROLASE FAMILY PROTEIN"/>
    <property type="match status" value="1"/>
</dbReference>
<dbReference type="GO" id="GO:0008413">
    <property type="term" value="F:8-oxo-7,8-dihydroguanosine triphosphate pyrophosphatase activity"/>
    <property type="evidence" value="ECO:0007669"/>
    <property type="project" value="TreeGrafter"/>
</dbReference>
<evidence type="ECO:0000256" key="11">
    <source>
        <dbReference type="ARBA" id="ARBA00038905"/>
    </source>
</evidence>
<dbReference type="GO" id="GO:0044716">
    <property type="term" value="F:8-oxo-GDP phosphatase activity"/>
    <property type="evidence" value="ECO:0007669"/>
    <property type="project" value="TreeGrafter"/>
</dbReference>
<dbReference type="GO" id="GO:0035539">
    <property type="term" value="F:8-oxo-7,8-dihydrodeoxyguanosine triphosphate pyrophosphatase activity"/>
    <property type="evidence" value="ECO:0007669"/>
    <property type="project" value="UniProtKB-EC"/>
</dbReference>
<dbReference type="InterPro" id="IPR020476">
    <property type="entry name" value="Nudix_hydrolase"/>
</dbReference>
<feature type="domain" description="Nudix hydrolase" evidence="13">
    <location>
        <begin position="2"/>
        <end position="139"/>
    </location>
</feature>
<evidence type="ECO:0000256" key="12">
    <source>
        <dbReference type="RuleBase" id="RU003476"/>
    </source>
</evidence>
<dbReference type="GO" id="GO:0006260">
    <property type="term" value="P:DNA replication"/>
    <property type="evidence" value="ECO:0007669"/>
    <property type="project" value="UniProtKB-KW"/>
</dbReference>
<dbReference type="GO" id="GO:0046872">
    <property type="term" value="F:metal ion binding"/>
    <property type="evidence" value="ECO:0007669"/>
    <property type="project" value="UniProtKB-KW"/>
</dbReference>
<evidence type="ECO:0000313" key="15">
    <source>
        <dbReference type="Proteomes" id="UP000557772"/>
    </source>
</evidence>
<dbReference type="Proteomes" id="UP000557772">
    <property type="component" value="Unassembled WGS sequence"/>
</dbReference>
<gene>
    <name evidence="14" type="ORF">HJ588_07565</name>
</gene>
<name>A0A849AFC0_9MICO</name>
<evidence type="ECO:0000256" key="9">
    <source>
        <dbReference type="ARBA" id="ARBA00023204"/>
    </source>
</evidence>
<dbReference type="AlphaFoldDB" id="A0A849AFC0"/>
<organism evidence="14 15">
    <name type="scientific">Flexivirga aerilata</name>
    <dbReference type="NCBI Taxonomy" id="1656889"/>
    <lineage>
        <taxon>Bacteria</taxon>
        <taxon>Bacillati</taxon>
        <taxon>Actinomycetota</taxon>
        <taxon>Actinomycetes</taxon>
        <taxon>Micrococcales</taxon>
        <taxon>Dermacoccaceae</taxon>
        <taxon>Flexivirga</taxon>
    </lineage>
</organism>
<keyword evidence="8" id="KW-0460">Magnesium</keyword>
<dbReference type="InterPro" id="IPR047127">
    <property type="entry name" value="MutT-like"/>
</dbReference>
<evidence type="ECO:0000256" key="8">
    <source>
        <dbReference type="ARBA" id="ARBA00022842"/>
    </source>
</evidence>
<keyword evidence="15" id="KW-1185">Reference proteome</keyword>
<dbReference type="SUPFAM" id="SSF55811">
    <property type="entry name" value="Nudix"/>
    <property type="match status" value="1"/>
</dbReference>
<dbReference type="PANTHER" id="PTHR47707">
    <property type="entry name" value="8-OXO-DGTP DIPHOSPHATASE"/>
    <property type="match status" value="1"/>
</dbReference>
<evidence type="ECO:0000256" key="4">
    <source>
        <dbReference type="ARBA" id="ARBA00022705"/>
    </source>
</evidence>